<dbReference type="Proteomes" id="UP000235616">
    <property type="component" value="Unassembled WGS sequence"/>
</dbReference>
<dbReference type="RefSeq" id="WP_102646854.1">
    <property type="nucleotide sequence ID" value="NZ_PNYA01000017.1"/>
</dbReference>
<proteinExistence type="inferred from homology"/>
<reference evidence="7 8" key="1">
    <citation type="submission" date="2018-01" db="EMBL/GenBank/DDBJ databases">
        <title>Whole genome analyses suggest that Burkholderia sensu lato contains two further novel genera in the rhizoxinica-symbiotica group Mycetohabitans gen. nov., and Trinickia gen. nov.: implications for the evolution of diazotrophy and nodulation in the Burkholderiaceae.</title>
        <authorList>
            <person name="Estrada-de los Santos P."/>
            <person name="Palmer M."/>
            <person name="Chavez-Ramirez B."/>
            <person name="Beukes C."/>
            <person name="Steenkamp E.T."/>
            <person name="Hirsch A.M."/>
            <person name="Manyaka P."/>
            <person name="Maluk M."/>
            <person name="Lafos M."/>
            <person name="Crook M."/>
            <person name="Gross E."/>
            <person name="Simon M.F."/>
            <person name="Bueno dos Reis Junior F."/>
            <person name="Poole P.S."/>
            <person name="Venter S.N."/>
            <person name="James E.K."/>
        </authorList>
    </citation>
    <scope>NUCLEOTIDE SEQUENCE [LARGE SCALE GENOMIC DNA]</scope>
    <source>
        <strain evidence="7 8">GIMN1.004</strain>
    </source>
</reference>
<dbReference type="InterPro" id="IPR051784">
    <property type="entry name" value="Nod_factor_ABC_transporter"/>
</dbReference>
<evidence type="ECO:0000256" key="3">
    <source>
        <dbReference type="ARBA" id="ARBA00022989"/>
    </source>
</evidence>
<dbReference type="Pfam" id="PF01061">
    <property type="entry name" value="ABC2_membrane"/>
    <property type="match status" value="1"/>
</dbReference>
<dbReference type="AlphaFoldDB" id="A0A2N7VKX0"/>
<dbReference type="PIRSF" id="PIRSF006648">
    <property type="entry name" value="DrrB"/>
    <property type="match status" value="1"/>
</dbReference>
<sequence length="246" mass="25901">MINVLAIVRFDFKRFWSSPLRLVFGMAQPLLYLLVLGAALRGGTYAEIGGYQAYIFPGVIGLSLMFTAISAAVGIVHDRQTGMLAALLVSPVSRFEIACAKIVGGAAVAWVQSLLLLPFAPAIGIGLTAANLAELLAAMAFAALAFSALGLTLALPFRSVIVFPVVSNALLLPMFFLSGALYSLDLAPDWIRFAAAYDPAAYGIDLMRGVMTRQFAIAPGRSLATLAACLACAGALVVLQMNRRSA</sequence>
<keyword evidence="5" id="KW-0813">Transport</keyword>
<evidence type="ECO:0000259" key="6">
    <source>
        <dbReference type="PROSITE" id="PS51012"/>
    </source>
</evidence>
<evidence type="ECO:0000256" key="1">
    <source>
        <dbReference type="ARBA" id="ARBA00004141"/>
    </source>
</evidence>
<dbReference type="PANTHER" id="PTHR43229:SF2">
    <property type="entry name" value="NODULATION PROTEIN J"/>
    <property type="match status" value="1"/>
</dbReference>
<feature type="transmembrane region" description="Helical" evidence="5">
    <location>
        <begin position="97"/>
        <end position="123"/>
    </location>
</feature>
<feature type="transmembrane region" description="Helical" evidence="5">
    <location>
        <begin position="215"/>
        <end position="239"/>
    </location>
</feature>
<dbReference type="GO" id="GO:0140359">
    <property type="term" value="F:ABC-type transporter activity"/>
    <property type="evidence" value="ECO:0007669"/>
    <property type="project" value="InterPro"/>
</dbReference>
<evidence type="ECO:0000256" key="2">
    <source>
        <dbReference type="ARBA" id="ARBA00022692"/>
    </source>
</evidence>
<gene>
    <name evidence="7" type="ORF">C0Z18_18340</name>
</gene>
<feature type="transmembrane region" description="Helical" evidence="5">
    <location>
        <begin position="162"/>
        <end position="184"/>
    </location>
</feature>
<evidence type="ECO:0000313" key="7">
    <source>
        <dbReference type="EMBL" id="PMS17812.1"/>
    </source>
</evidence>
<comment type="subcellular location">
    <subcellularLocation>
        <location evidence="5">Cell inner membrane</location>
        <topology evidence="5">Multi-pass membrane protein</topology>
    </subcellularLocation>
    <subcellularLocation>
        <location evidence="1">Membrane</location>
        <topology evidence="1">Multi-pass membrane protein</topology>
    </subcellularLocation>
</comment>
<keyword evidence="4 5" id="KW-0472">Membrane</keyword>
<keyword evidence="2 5" id="KW-0812">Transmembrane</keyword>
<comment type="caution">
    <text evidence="7">The sequence shown here is derived from an EMBL/GenBank/DDBJ whole genome shotgun (WGS) entry which is preliminary data.</text>
</comment>
<feature type="transmembrane region" description="Helical" evidence="5">
    <location>
        <begin position="54"/>
        <end position="76"/>
    </location>
</feature>
<keyword evidence="8" id="KW-1185">Reference proteome</keyword>
<evidence type="ECO:0000256" key="5">
    <source>
        <dbReference type="RuleBase" id="RU361157"/>
    </source>
</evidence>
<dbReference type="InterPro" id="IPR047817">
    <property type="entry name" value="ABC2_TM_bact-type"/>
</dbReference>
<comment type="similarity">
    <text evidence="5">Belongs to the ABC-2 integral membrane protein family.</text>
</comment>
<accession>A0A2N7VKX0</accession>
<protein>
    <recommendedName>
        <fullName evidence="5">Transport permease protein</fullName>
    </recommendedName>
</protein>
<feature type="transmembrane region" description="Helical" evidence="5">
    <location>
        <begin position="20"/>
        <end position="42"/>
    </location>
</feature>
<dbReference type="PROSITE" id="PS51012">
    <property type="entry name" value="ABC_TM2"/>
    <property type="match status" value="1"/>
</dbReference>
<dbReference type="InterPro" id="IPR000412">
    <property type="entry name" value="ABC_2_transport"/>
</dbReference>
<feature type="domain" description="ABC transmembrane type-2" evidence="6">
    <location>
        <begin position="20"/>
        <end position="244"/>
    </location>
</feature>
<evidence type="ECO:0000313" key="8">
    <source>
        <dbReference type="Proteomes" id="UP000235616"/>
    </source>
</evidence>
<feature type="transmembrane region" description="Helical" evidence="5">
    <location>
        <begin position="135"/>
        <end position="155"/>
    </location>
</feature>
<evidence type="ECO:0000256" key="4">
    <source>
        <dbReference type="ARBA" id="ARBA00023136"/>
    </source>
</evidence>
<dbReference type="GO" id="GO:0043190">
    <property type="term" value="C:ATP-binding cassette (ABC) transporter complex"/>
    <property type="evidence" value="ECO:0007669"/>
    <property type="project" value="InterPro"/>
</dbReference>
<dbReference type="OrthoDB" id="9255971at2"/>
<name>A0A2N7VKX0_9BURK</name>
<dbReference type="InterPro" id="IPR013525">
    <property type="entry name" value="ABC2_TM"/>
</dbReference>
<dbReference type="EMBL" id="PNYA01000017">
    <property type="protein sequence ID" value="PMS17812.1"/>
    <property type="molecule type" value="Genomic_DNA"/>
</dbReference>
<organism evidence="7 8">
    <name type="scientific">Trinickia dabaoshanensis</name>
    <dbReference type="NCBI Taxonomy" id="564714"/>
    <lineage>
        <taxon>Bacteria</taxon>
        <taxon>Pseudomonadati</taxon>
        <taxon>Pseudomonadota</taxon>
        <taxon>Betaproteobacteria</taxon>
        <taxon>Burkholderiales</taxon>
        <taxon>Burkholderiaceae</taxon>
        <taxon>Trinickia</taxon>
    </lineage>
</organism>
<dbReference type="PANTHER" id="PTHR43229">
    <property type="entry name" value="NODULATION PROTEIN J"/>
    <property type="match status" value="1"/>
</dbReference>
<keyword evidence="3 5" id="KW-1133">Transmembrane helix</keyword>
<dbReference type="PRINTS" id="PR00164">
    <property type="entry name" value="ABC2TRNSPORT"/>
</dbReference>
<keyword evidence="5" id="KW-1003">Cell membrane</keyword>